<evidence type="ECO:0000256" key="5">
    <source>
        <dbReference type="ARBA" id="ARBA00023304"/>
    </source>
</evidence>
<dbReference type="InterPro" id="IPR019455">
    <property type="entry name" value="Acetolactate_synth_ssu_C"/>
</dbReference>
<dbReference type="InterPro" id="IPR039557">
    <property type="entry name" value="AHAS_ACT"/>
</dbReference>
<geneLocation type="chloroplast" evidence="8"/>
<reference evidence="8" key="1">
    <citation type="journal article" date="2014" name="Genome Biol. Evol.">
        <title>Serial gene losses and foreign DNA underlie size and sequence variation in the plastid genomes of diatoms.</title>
        <authorList>
            <person name="Ruck E.C."/>
            <person name="Nakov T."/>
            <person name="Jansen R.K."/>
            <person name="Theriot E.C."/>
            <person name="Alverson A.J."/>
        </authorList>
    </citation>
    <scope>NUCLEOTIDE SEQUENCE</scope>
    <source>
        <strain evidence="8">Utex FD354</strain>
    </source>
</reference>
<comment type="similarity">
    <text evidence="3">Belongs to the acetolactate synthase small subunit family.</text>
</comment>
<keyword evidence="8" id="KW-0150">Chloroplast</keyword>
<comment type="pathway">
    <text evidence="2">Amino-acid biosynthesis; L-valine biosynthesis; L-valine from pyruvate: step 1/4.</text>
</comment>
<evidence type="ECO:0000256" key="4">
    <source>
        <dbReference type="ARBA" id="ARBA00022605"/>
    </source>
</evidence>
<keyword evidence="8" id="KW-0934">Plastid</keyword>
<protein>
    <submittedName>
        <fullName evidence="8">Acetohydroxyacid synthetase small subunit</fullName>
    </submittedName>
</protein>
<dbReference type="EMBL" id="KF733443">
    <property type="protein sequence ID" value="AHI51247.1"/>
    <property type="molecule type" value="Genomic_DNA"/>
</dbReference>
<dbReference type="Gene3D" id="3.30.70.260">
    <property type="match status" value="1"/>
</dbReference>
<dbReference type="AlphaFoldDB" id="A0A023JEG0"/>
<dbReference type="GO" id="GO:0009099">
    <property type="term" value="P:L-valine biosynthetic process"/>
    <property type="evidence" value="ECO:0007669"/>
    <property type="project" value="UniProtKB-UniPathway"/>
</dbReference>
<dbReference type="Pfam" id="PF22629">
    <property type="entry name" value="ACT_AHAS_ss"/>
    <property type="match status" value="1"/>
</dbReference>
<dbReference type="CDD" id="cd04878">
    <property type="entry name" value="ACT_AHAS"/>
    <property type="match status" value="1"/>
</dbReference>
<dbReference type="PROSITE" id="PS51671">
    <property type="entry name" value="ACT"/>
    <property type="match status" value="1"/>
</dbReference>
<proteinExistence type="inferred from homology"/>
<evidence type="ECO:0000313" key="8">
    <source>
        <dbReference type="EMBL" id="AHI51247.1"/>
    </source>
</evidence>
<sequence length="238" mass="27592">MEIEFQLEYECILSILIENQLGILTRIASVLSRRNFQVDSIAIGSCEYPNMTRMVVVLPGNLNYIDQVTRQLYKIYAVAKVQNLSRLPAIYRELVLFKISANDQDRKEILEILKIFKANVLDCTNAIITIELTGDSEKIAAFEQMIHKFPIIEKVRTGKIGLSLESVLAGQLYTPQRKRQRQYLVKPQTYEIETRMYLEELRRKEEEALRAKAEQQNEDEDSEKRNDIKKYLIGNGGN</sequence>
<comment type="pathway">
    <text evidence="1">Amino-acid biosynthesis; L-isoleucine biosynthesis; L-isoleucine from 2-oxobutanoate: step 1/4.</text>
</comment>
<dbReference type="GeneID" id="20465799"/>
<dbReference type="InterPro" id="IPR027271">
    <property type="entry name" value="Acetolactate_synth/TF_NikR_C"/>
</dbReference>
<keyword evidence="5" id="KW-0100">Branched-chain amino acid biosynthesis</keyword>
<dbReference type="InterPro" id="IPR045865">
    <property type="entry name" value="ACT-like_dom_sf"/>
</dbReference>
<dbReference type="Pfam" id="PF10369">
    <property type="entry name" value="ALS_ss_C"/>
    <property type="match status" value="1"/>
</dbReference>
<dbReference type="PANTHER" id="PTHR30239">
    <property type="entry name" value="ACETOLACTATE SYNTHASE SMALL SUBUNIT"/>
    <property type="match status" value="1"/>
</dbReference>
<dbReference type="GO" id="GO:0005829">
    <property type="term" value="C:cytosol"/>
    <property type="evidence" value="ECO:0007669"/>
    <property type="project" value="TreeGrafter"/>
</dbReference>
<evidence type="ECO:0000256" key="2">
    <source>
        <dbReference type="ARBA" id="ARBA00005025"/>
    </source>
</evidence>
<dbReference type="NCBIfam" id="NF008864">
    <property type="entry name" value="PRK11895.1"/>
    <property type="match status" value="1"/>
</dbReference>
<dbReference type="InterPro" id="IPR004789">
    <property type="entry name" value="Acetalactate_synth_ssu"/>
</dbReference>
<evidence type="ECO:0000259" key="7">
    <source>
        <dbReference type="PROSITE" id="PS51671"/>
    </source>
</evidence>
<dbReference type="UniPathway" id="UPA00047">
    <property type="reaction ID" value="UER00055"/>
</dbReference>
<dbReference type="PANTHER" id="PTHR30239:SF0">
    <property type="entry name" value="ACETOLACTATE SYNTHASE SMALL SUBUNIT 1, CHLOROPLASTIC"/>
    <property type="match status" value="1"/>
</dbReference>
<dbReference type="InterPro" id="IPR002912">
    <property type="entry name" value="ACT_dom"/>
</dbReference>
<accession>A0A023JEG0</accession>
<keyword evidence="4" id="KW-0028">Amino-acid biosynthesis</keyword>
<dbReference type="InterPro" id="IPR054480">
    <property type="entry name" value="AHAS_small-like_ACT"/>
</dbReference>
<gene>
    <name evidence="8" type="primary">ilvH</name>
</gene>
<feature type="region of interest" description="Disordered" evidence="6">
    <location>
        <begin position="209"/>
        <end position="238"/>
    </location>
</feature>
<evidence type="ECO:0000256" key="1">
    <source>
        <dbReference type="ARBA" id="ARBA00004974"/>
    </source>
</evidence>
<dbReference type="RefSeq" id="YP_009059300.1">
    <property type="nucleotide sequence ID" value="NC_024928.1"/>
</dbReference>
<dbReference type="NCBIfam" id="TIGR00119">
    <property type="entry name" value="acolac_sm"/>
    <property type="match status" value="1"/>
</dbReference>
<name>A0A023JEG0_9STRA</name>
<dbReference type="GO" id="GO:0009097">
    <property type="term" value="P:isoleucine biosynthetic process"/>
    <property type="evidence" value="ECO:0007669"/>
    <property type="project" value="UniProtKB-UniPathway"/>
</dbReference>
<organism evidence="8">
    <name type="scientific">Eunotia naegelii</name>
    <dbReference type="NCBI Taxonomy" id="1458866"/>
    <lineage>
        <taxon>Eukaryota</taxon>
        <taxon>Sar</taxon>
        <taxon>Stramenopiles</taxon>
        <taxon>Ochrophyta</taxon>
        <taxon>Bacillariophyta</taxon>
        <taxon>Bacillariophyceae</taxon>
        <taxon>Eunotiophycidae</taxon>
        <taxon>Eunotiales</taxon>
        <taxon>Eunotiaceae</taxon>
        <taxon>Eunotia</taxon>
    </lineage>
</organism>
<dbReference type="Gene3D" id="3.30.70.1150">
    <property type="entry name" value="ACT-like. Chain A, domain 2"/>
    <property type="match status" value="1"/>
</dbReference>
<evidence type="ECO:0000256" key="6">
    <source>
        <dbReference type="SAM" id="MobiDB-lite"/>
    </source>
</evidence>
<dbReference type="GO" id="GO:0003984">
    <property type="term" value="F:acetolactate synthase activity"/>
    <property type="evidence" value="ECO:0007669"/>
    <property type="project" value="TreeGrafter"/>
</dbReference>
<dbReference type="SUPFAM" id="SSF55021">
    <property type="entry name" value="ACT-like"/>
    <property type="match status" value="2"/>
</dbReference>
<dbReference type="UniPathway" id="UPA00049">
    <property type="reaction ID" value="UER00059"/>
</dbReference>
<feature type="domain" description="ACT" evidence="7">
    <location>
        <begin position="12"/>
        <end position="86"/>
    </location>
</feature>
<dbReference type="GO" id="GO:1990610">
    <property type="term" value="F:acetolactate synthase regulator activity"/>
    <property type="evidence" value="ECO:0007669"/>
    <property type="project" value="InterPro"/>
</dbReference>
<evidence type="ECO:0000256" key="3">
    <source>
        <dbReference type="ARBA" id="ARBA00006341"/>
    </source>
</evidence>